<accession>A0A9D1K745</accession>
<evidence type="ECO:0000256" key="1">
    <source>
        <dbReference type="SAM" id="Phobius"/>
    </source>
</evidence>
<keyword evidence="1" id="KW-0812">Transmembrane</keyword>
<keyword evidence="1" id="KW-1133">Transmembrane helix</keyword>
<keyword evidence="1" id="KW-0472">Membrane</keyword>
<feature type="transmembrane region" description="Helical" evidence="1">
    <location>
        <begin position="298"/>
        <end position="314"/>
    </location>
</feature>
<proteinExistence type="predicted"/>
<evidence type="ECO:0000313" key="3">
    <source>
        <dbReference type="Proteomes" id="UP000824140"/>
    </source>
</evidence>
<feature type="transmembrane region" description="Helical" evidence="1">
    <location>
        <begin position="343"/>
        <end position="366"/>
    </location>
</feature>
<evidence type="ECO:0000313" key="2">
    <source>
        <dbReference type="EMBL" id="HIS93402.1"/>
    </source>
</evidence>
<feature type="transmembrane region" description="Helical" evidence="1">
    <location>
        <begin position="179"/>
        <end position="203"/>
    </location>
</feature>
<organism evidence="2 3">
    <name type="scientific">Candidatus Alectryocaccomicrobium excrementavium</name>
    <dbReference type="NCBI Taxonomy" id="2840668"/>
    <lineage>
        <taxon>Bacteria</taxon>
        <taxon>Bacillati</taxon>
        <taxon>Bacillota</taxon>
        <taxon>Clostridia</taxon>
        <taxon>Candidatus Alectryocaccomicrobium</taxon>
    </lineage>
</organism>
<gene>
    <name evidence="2" type="ORF">IAA84_10335</name>
</gene>
<feature type="transmembrane region" description="Helical" evidence="1">
    <location>
        <begin position="90"/>
        <end position="108"/>
    </location>
</feature>
<reference evidence="2" key="2">
    <citation type="journal article" date="2021" name="PeerJ">
        <title>Extensive microbial diversity within the chicken gut microbiome revealed by metagenomics and culture.</title>
        <authorList>
            <person name="Gilroy R."/>
            <person name="Ravi A."/>
            <person name="Getino M."/>
            <person name="Pursley I."/>
            <person name="Horton D.L."/>
            <person name="Alikhan N.F."/>
            <person name="Baker D."/>
            <person name="Gharbi K."/>
            <person name="Hall N."/>
            <person name="Watson M."/>
            <person name="Adriaenssens E.M."/>
            <person name="Foster-Nyarko E."/>
            <person name="Jarju S."/>
            <person name="Secka A."/>
            <person name="Antonio M."/>
            <person name="Oren A."/>
            <person name="Chaudhuri R.R."/>
            <person name="La Ragione R."/>
            <person name="Hildebrand F."/>
            <person name="Pallen M.J."/>
        </authorList>
    </citation>
    <scope>NUCLEOTIDE SEQUENCE</scope>
    <source>
        <strain evidence="2">13766</strain>
    </source>
</reference>
<feature type="transmembrane region" description="Helical" evidence="1">
    <location>
        <begin position="450"/>
        <end position="466"/>
    </location>
</feature>
<name>A0A9D1K745_9FIRM</name>
<feature type="transmembrane region" description="Helical" evidence="1">
    <location>
        <begin position="271"/>
        <end position="291"/>
    </location>
</feature>
<feature type="transmembrane region" description="Helical" evidence="1">
    <location>
        <begin position="394"/>
        <end position="414"/>
    </location>
</feature>
<reference evidence="2" key="1">
    <citation type="submission" date="2020-10" db="EMBL/GenBank/DDBJ databases">
        <authorList>
            <person name="Gilroy R."/>
        </authorList>
    </citation>
    <scope>NUCLEOTIDE SEQUENCE</scope>
    <source>
        <strain evidence="2">13766</strain>
    </source>
</reference>
<feature type="transmembrane region" description="Helical" evidence="1">
    <location>
        <begin position="320"/>
        <end position="336"/>
    </location>
</feature>
<protein>
    <submittedName>
        <fullName evidence="2">Uncharacterized protein</fullName>
    </submittedName>
</protein>
<dbReference type="EMBL" id="DVJN01000198">
    <property type="protein sequence ID" value="HIS93402.1"/>
    <property type="molecule type" value="Genomic_DNA"/>
</dbReference>
<sequence length="629" mass="69180">MLGILLLIAFELCGLAIARSLFAGCARAIRAWLGLCPGLVLMMWLPALFAFALRFTPAAQFCGLGVAALAAALCLWRRPNLRDAGSPAPPTRLICALVIPLTLFSAYLQYTHVLCPGADGTLYVGQSTYGDLCLHLGIATGLDGASFPPEYTILPGVMLGYPFLVDALSASMYQLGCDLALSFTLPGTLMMALVYWGFCLFAWEFTRRKGAVLLAFLLLFLGGGLGFLYTFDKVFEDSTLLQQALFGYYYAPANYTQENVRWVNCVVDLLLPQRTLLAGWLTVLPALYLLLRGLKANNRRLFVALGVWAGAMPMIHTHSFLALGAISLGALAYYACRKERDKVANLVLYGAIACVLALPQLLFWSFPQTFGGGYPRLRFNWVNNTGSGLIDEYFWFWIKNVGPVFIVLVPAALSAGRRGKALALGALILFALAELVQFQENPYDNIKLFYVAYIAVLPLAAQYLLAIYDRLKGIRGRALLAAVFLVLALTSGAMSLAREAISRYTLFSPQDVEAAEFVKENTERDAVFLTDTDHINPVSVLAGRTVVCGPDLYLWWHGFSQEFTARSAYIQETYANPSFEALAQYDVDYVYIGATERGYGADVDWFAQNLTLVYDSGGIQIYAVPEDQE</sequence>
<feature type="transmembrane region" description="Helical" evidence="1">
    <location>
        <begin position="421"/>
        <end position="438"/>
    </location>
</feature>
<feature type="transmembrane region" description="Helical" evidence="1">
    <location>
        <begin position="478"/>
        <end position="497"/>
    </location>
</feature>
<dbReference type="AlphaFoldDB" id="A0A9D1K745"/>
<feature type="transmembrane region" description="Helical" evidence="1">
    <location>
        <begin position="210"/>
        <end position="231"/>
    </location>
</feature>
<comment type="caution">
    <text evidence="2">The sequence shown here is derived from an EMBL/GenBank/DDBJ whole genome shotgun (WGS) entry which is preliminary data.</text>
</comment>
<feature type="transmembrane region" description="Helical" evidence="1">
    <location>
        <begin position="28"/>
        <end position="51"/>
    </location>
</feature>
<feature type="transmembrane region" description="Helical" evidence="1">
    <location>
        <begin position="58"/>
        <end position="78"/>
    </location>
</feature>
<dbReference type="Proteomes" id="UP000824140">
    <property type="component" value="Unassembled WGS sequence"/>
</dbReference>